<dbReference type="Proteomes" id="UP000887013">
    <property type="component" value="Unassembled WGS sequence"/>
</dbReference>
<protein>
    <submittedName>
        <fullName evidence="1">Vigilin</fullName>
    </submittedName>
</protein>
<dbReference type="GO" id="GO:0003723">
    <property type="term" value="F:RNA binding"/>
    <property type="evidence" value="ECO:0007669"/>
    <property type="project" value="InterPro"/>
</dbReference>
<evidence type="ECO:0000313" key="1">
    <source>
        <dbReference type="EMBL" id="GFU00576.1"/>
    </source>
</evidence>
<evidence type="ECO:0000313" key="2">
    <source>
        <dbReference type="Proteomes" id="UP000887013"/>
    </source>
</evidence>
<comment type="caution">
    <text evidence="1">The sequence shown here is derived from an EMBL/GenBank/DDBJ whole genome shotgun (WGS) entry which is preliminary data.</text>
</comment>
<gene>
    <name evidence="1" type="primary">HDLBP_1</name>
    <name evidence="1" type="ORF">NPIL_264211</name>
</gene>
<sequence length="90" mass="10453">MVTLECIIPQEHHRTVLGIRGFKEKNIRRQFNVTIKFSDRETPKDADKVTMNRDAHADGLEAKFQASFEAQIDELKKHAIFKTKTGRRIT</sequence>
<name>A0A8X6Q157_NEPPI</name>
<dbReference type="Gene3D" id="3.30.1370.10">
    <property type="entry name" value="K Homology domain, type 1"/>
    <property type="match status" value="1"/>
</dbReference>
<dbReference type="AlphaFoldDB" id="A0A8X6Q157"/>
<dbReference type="EMBL" id="BMAW01076232">
    <property type="protein sequence ID" value="GFU00576.1"/>
    <property type="molecule type" value="Genomic_DNA"/>
</dbReference>
<accession>A0A8X6Q157</accession>
<keyword evidence="2" id="KW-1185">Reference proteome</keyword>
<proteinExistence type="predicted"/>
<dbReference type="SUPFAM" id="SSF54791">
    <property type="entry name" value="Eukaryotic type KH-domain (KH-domain type I)"/>
    <property type="match status" value="1"/>
</dbReference>
<reference evidence="1" key="1">
    <citation type="submission" date="2020-08" db="EMBL/GenBank/DDBJ databases">
        <title>Multicomponent nature underlies the extraordinary mechanical properties of spider dragline silk.</title>
        <authorList>
            <person name="Kono N."/>
            <person name="Nakamura H."/>
            <person name="Mori M."/>
            <person name="Yoshida Y."/>
            <person name="Ohtoshi R."/>
            <person name="Malay A.D."/>
            <person name="Moran D.A.P."/>
            <person name="Tomita M."/>
            <person name="Numata K."/>
            <person name="Arakawa K."/>
        </authorList>
    </citation>
    <scope>NUCLEOTIDE SEQUENCE</scope>
</reference>
<organism evidence="1 2">
    <name type="scientific">Nephila pilipes</name>
    <name type="common">Giant wood spider</name>
    <name type="synonym">Nephila maculata</name>
    <dbReference type="NCBI Taxonomy" id="299642"/>
    <lineage>
        <taxon>Eukaryota</taxon>
        <taxon>Metazoa</taxon>
        <taxon>Ecdysozoa</taxon>
        <taxon>Arthropoda</taxon>
        <taxon>Chelicerata</taxon>
        <taxon>Arachnida</taxon>
        <taxon>Araneae</taxon>
        <taxon>Araneomorphae</taxon>
        <taxon>Entelegynae</taxon>
        <taxon>Araneoidea</taxon>
        <taxon>Nephilidae</taxon>
        <taxon>Nephila</taxon>
    </lineage>
</organism>
<dbReference type="InterPro" id="IPR036612">
    <property type="entry name" value="KH_dom_type_1_sf"/>
</dbReference>